<comment type="caution">
    <text evidence="2">The sequence shown here is derived from an EMBL/GenBank/DDBJ whole genome shotgun (WGS) entry which is preliminary data.</text>
</comment>
<feature type="signal peptide" evidence="1">
    <location>
        <begin position="1"/>
        <end position="21"/>
    </location>
</feature>
<evidence type="ECO:0008006" key="4">
    <source>
        <dbReference type="Google" id="ProtNLM"/>
    </source>
</evidence>
<reference evidence="2 3" key="1">
    <citation type="journal article" date="2014" name="Int. J. Syst. Evol. Microbiol.">
        <title>Carboxylicivirga gen. nov. in the family Marinilabiliaceae with two novel species, Carboxylicivirga mesophila sp. nov. and Carboxylicivirga taeanensis sp. nov., and reclassification of Cytophaga fermentans as Saccharicrinis fermentans gen. nov., comb. nov.</title>
        <authorList>
            <person name="Yang S.H."/>
            <person name="Seo H.S."/>
            <person name="Woo J.H."/>
            <person name="Oh H.M."/>
            <person name="Jang H."/>
            <person name="Lee J.H."/>
            <person name="Kim S.J."/>
            <person name="Kwon K.K."/>
        </authorList>
    </citation>
    <scope>NUCLEOTIDE SEQUENCE [LARGE SCALE GENOMIC DNA]</scope>
    <source>
        <strain evidence="2 3">JCM 18290</strain>
    </source>
</reference>
<protein>
    <recommendedName>
        <fullName evidence="4">TPM domain-containing protein</fullName>
    </recommendedName>
</protein>
<dbReference type="EMBL" id="JAGUCN010000001">
    <property type="protein sequence ID" value="MBS2210010.1"/>
    <property type="molecule type" value="Genomic_DNA"/>
</dbReference>
<proteinExistence type="predicted"/>
<gene>
    <name evidence="2" type="ORF">KEM09_01255</name>
</gene>
<evidence type="ECO:0000256" key="1">
    <source>
        <dbReference type="SAM" id="SignalP"/>
    </source>
</evidence>
<evidence type="ECO:0000313" key="2">
    <source>
        <dbReference type="EMBL" id="MBS2210010.1"/>
    </source>
</evidence>
<dbReference type="Proteomes" id="UP000721861">
    <property type="component" value="Unassembled WGS sequence"/>
</dbReference>
<accession>A0ABS5K4S0</accession>
<name>A0ABS5K4S0_9BACT</name>
<organism evidence="2 3">
    <name type="scientific">Carboxylicivirga mesophila</name>
    <dbReference type="NCBI Taxonomy" id="1166478"/>
    <lineage>
        <taxon>Bacteria</taxon>
        <taxon>Pseudomonadati</taxon>
        <taxon>Bacteroidota</taxon>
        <taxon>Bacteroidia</taxon>
        <taxon>Marinilabiliales</taxon>
        <taxon>Marinilabiliaceae</taxon>
        <taxon>Carboxylicivirga</taxon>
    </lineage>
</organism>
<feature type="chain" id="PRO_5045167609" description="TPM domain-containing protein" evidence="1">
    <location>
        <begin position="22"/>
        <end position="151"/>
    </location>
</feature>
<keyword evidence="1" id="KW-0732">Signal</keyword>
<evidence type="ECO:0000313" key="3">
    <source>
        <dbReference type="Proteomes" id="UP000721861"/>
    </source>
</evidence>
<keyword evidence="3" id="KW-1185">Reference proteome</keyword>
<dbReference type="RefSeq" id="WP_212224157.1">
    <property type="nucleotide sequence ID" value="NZ_JAGUCN010000001.1"/>
</dbReference>
<sequence>MKCISTLVLIFCFGLTGNLSAQSKTETLTEFLNGIINFEDATINEGTPIADIKMLAAEQAALTKDLTKESVKEILETAKDYHFCVVTVGVHTIARITDLEYTQMSGSWATAMPMGEGYVQKSGLTLKNDYLNNIIGIPNSQERKVYFFNKK</sequence>